<evidence type="ECO:0000256" key="1">
    <source>
        <dbReference type="ARBA" id="ARBA00004323"/>
    </source>
</evidence>
<keyword evidence="4 11" id="KW-0808">Transferase</keyword>
<keyword evidence="8 10" id="KW-0333">Golgi apparatus</keyword>
<dbReference type="Pfam" id="PF01762">
    <property type="entry name" value="Galactosyl_T"/>
    <property type="match status" value="1"/>
</dbReference>
<comment type="caution">
    <text evidence="11">The sequence shown here is derived from an EMBL/GenBank/DDBJ whole genome shotgun (WGS) entry which is preliminary data.</text>
</comment>
<evidence type="ECO:0000256" key="5">
    <source>
        <dbReference type="ARBA" id="ARBA00022692"/>
    </source>
</evidence>
<keyword evidence="9 10" id="KW-0472">Membrane</keyword>
<sequence length="232" mass="26958">KATFVMKIDDDVFVNIKSLSKHLVEKFSIEPKSSKFIYCNINEMAYPMRKNASKWYVDADTYPFTLYPKYCEGFAYITNVATMELMHEQSKIIPRFWIDDVYFTGLLLHGIPGINWFDFKNELKWSYYDFWDLGNTLKIYEFIVVVNIAVTQRYLCGCRLLGYIISALICPANGYTRYTDILRSPDTVSSLALKLFTLFALTILGVIILTTNLISFIPAKKNEFLFLQARLI</sequence>
<name>A0A3M7PSA1_BRAPC</name>
<evidence type="ECO:0000256" key="9">
    <source>
        <dbReference type="ARBA" id="ARBA00023136"/>
    </source>
</evidence>
<evidence type="ECO:0000256" key="8">
    <source>
        <dbReference type="ARBA" id="ARBA00023034"/>
    </source>
</evidence>
<feature type="transmembrane region" description="Helical" evidence="10">
    <location>
        <begin position="196"/>
        <end position="217"/>
    </location>
</feature>
<dbReference type="AlphaFoldDB" id="A0A3M7PSA1"/>
<dbReference type="Proteomes" id="UP000276133">
    <property type="component" value="Unassembled WGS sequence"/>
</dbReference>
<keyword evidence="3 10" id="KW-0328">Glycosyltransferase</keyword>
<comment type="similarity">
    <text evidence="2 10">Belongs to the glycosyltransferase 31 family.</text>
</comment>
<evidence type="ECO:0000313" key="12">
    <source>
        <dbReference type="Proteomes" id="UP000276133"/>
    </source>
</evidence>
<reference evidence="11 12" key="1">
    <citation type="journal article" date="2018" name="Sci. Rep.">
        <title>Genomic signatures of local adaptation to the degree of environmental predictability in rotifers.</title>
        <authorList>
            <person name="Franch-Gras L."/>
            <person name="Hahn C."/>
            <person name="Garcia-Roger E.M."/>
            <person name="Carmona M.J."/>
            <person name="Serra M."/>
            <person name="Gomez A."/>
        </authorList>
    </citation>
    <scope>NUCLEOTIDE SEQUENCE [LARGE SCALE GENOMIC DNA]</scope>
    <source>
        <strain evidence="11">HYR1</strain>
    </source>
</reference>
<keyword evidence="6" id="KW-0735">Signal-anchor</keyword>
<dbReference type="EMBL" id="REGN01009122">
    <property type="protein sequence ID" value="RNA01910.1"/>
    <property type="molecule type" value="Genomic_DNA"/>
</dbReference>
<evidence type="ECO:0000313" key="11">
    <source>
        <dbReference type="EMBL" id="RNA01910.1"/>
    </source>
</evidence>
<protein>
    <recommendedName>
        <fullName evidence="10">Hexosyltransferase</fullName>
        <ecNumber evidence="10">2.4.1.-</ecNumber>
    </recommendedName>
</protein>
<evidence type="ECO:0000256" key="3">
    <source>
        <dbReference type="ARBA" id="ARBA00022676"/>
    </source>
</evidence>
<evidence type="ECO:0000256" key="6">
    <source>
        <dbReference type="ARBA" id="ARBA00022968"/>
    </source>
</evidence>
<dbReference type="GO" id="GO:0006493">
    <property type="term" value="P:protein O-linked glycosylation"/>
    <property type="evidence" value="ECO:0007669"/>
    <property type="project" value="TreeGrafter"/>
</dbReference>
<feature type="non-terminal residue" evidence="11">
    <location>
        <position position="1"/>
    </location>
</feature>
<dbReference type="GO" id="GO:0000139">
    <property type="term" value="C:Golgi membrane"/>
    <property type="evidence" value="ECO:0007669"/>
    <property type="project" value="UniProtKB-SubCell"/>
</dbReference>
<evidence type="ECO:0000256" key="10">
    <source>
        <dbReference type="RuleBase" id="RU363063"/>
    </source>
</evidence>
<dbReference type="PANTHER" id="PTHR11214:SF364">
    <property type="entry name" value="HEXOSYLTRANSFERASE"/>
    <property type="match status" value="1"/>
</dbReference>
<dbReference type="GO" id="GO:0016758">
    <property type="term" value="F:hexosyltransferase activity"/>
    <property type="evidence" value="ECO:0007669"/>
    <property type="project" value="InterPro"/>
</dbReference>
<comment type="subcellular location">
    <subcellularLocation>
        <location evidence="1 10">Golgi apparatus membrane</location>
        <topology evidence="1 10">Single-pass type II membrane protein</topology>
    </subcellularLocation>
</comment>
<keyword evidence="5 10" id="KW-0812">Transmembrane</keyword>
<accession>A0A3M7PSA1</accession>
<keyword evidence="12" id="KW-1185">Reference proteome</keyword>
<gene>
    <name evidence="11" type="ORF">BpHYR1_027874</name>
</gene>
<evidence type="ECO:0000256" key="2">
    <source>
        <dbReference type="ARBA" id="ARBA00008661"/>
    </source>
</evidence>
<keyword evidence="7 10" id="KW-1133">Transmembrane helix</keyword>
<dbReference type="PANTHER" id="PTHR11214">
    <property type="entry name" value="BETA-1,3-N-ACETYLGLUCOSAMINYLTRANSFERASE"/>
    <property type="match status" value="1"/>
</dbReference>
<proteinExistence type="inferred from homology"/>
<dbReference type="InterPro" id="IPR002659">
    <property type="entry name" value="Glyco_trans_31"/>
</dbReference>
<comment type="caution">
    <text evidence="10">Lacks conserved residue(s) required for the propagation of feature annotation.</text>
</comment>
<organism evidence="11 12">
    <name type="scientific">Brachionus plicatilis</name>
    <name type="common">Marine rotifer</name>
    <name type="synonym">Brachionus muelleri</name>
    <dbReference type="NCBI Taxonomy" id="10195"/>
    <lineage>
        <taxon>Eukaryota</taxon>
        <taxon>Metazoa</taxon>
        <taxon>Spiralia</taxon>
        <taxon>Gnathifera</taxon>
        <taxon>Rotifera</taxon>
        <taxon>Eurotatoria</taxon>
        <taxon>Monogononta</taxon>
        <taxon>Pseudotrocha</taxon>
        <taxon>Ploima</taxon>
        <taxon>Brachionidae</taxon>
        <taxon>Brachionus</taxon>
    </lineage>
</organism>
<dbReference type="EC" id="2.4.1.-" evidence="10"/>
<feature type="transmembrane region" description="Helical" evidence="10">
    <location>
        <begin position="160"/>
        <end position="176"/>
    </location>
</feature>
<evidence type="ECO:0000256" key="4">
    <source>
        <dbReference type="ARBA" id="ARBA00022679"/>
    </source>
</evidence>
<evidence type="ECO:0000256" key="7">
    <source>
        <dbReference type="ARBA" id="ARBA00022989"/>
    </source>
</evidence>
<dbReference type="STRING" id="10195.A0A3M7PSA1"/>
<dbReference type="OrthoDB" id="115198at2759"/>